<evidence type="ECO:0000313" key="2">
    <source>
        <dbReference type="Proteomes" id="UP000195602"/>
    </source>
</evidence>
<dbReference type="Proteomes" id="UP000195602">
    <property type="component" value="Unassembled WGS sequence"/>
</dbReference>
<protein>
    <submittedName>
        <fullName evidence="1">Uncharacterized protein</fullName>
    </submittedName>
</protein>
<accession>A0AA91T166</accession>
<gene>
    <name evidence="1" type="ORF">A9F13_10g00319</name>
</gene>
<proteinExistence type="predicted"/>
<organism evidence="1 2">
    <name type="scientific">Clavispora lusitaniae</name>
    <name type="common">Candida lusitaniae</name>
    <dbReference type="NCBI Taxonomy" id="36911"/>
    <lineage>
        <taxon>Eukaryota</taxon>
        <taxon>Fungi</taxon>
        <taxon>Dikarya</taxon>
        <taxon>Ascomycota</taxon>
        <taxon>Saccharomycotina</taxon>
        <taxon>Pichiomycetes</taxon>
        <taxon>Metschnikowiaceae</taxon>
        <taxon>Clavispora</taxon>
    </lineage>
</organism>
<comment type="caution">
    <text evidence="1">The sequence shown here is derived from an EMBL/GenBank/DDBJ whole genome shotgun (WGS) entry which is preliminary data.</text>
</comment>
<evidence type="ECO:0000313" key="1">
    <source>
        <dbReference type="EMBL" id="OVF07909.1"/>
    </source>
</evidence>
<sequence>MSNPYLYNSYQPYSPQMMEGQMNISPTFHNLQYLSGSVGSTTGSLSSTSSSASSTSNYSLHNPRMRYYLSKSFDLEDDLEFCPDIPENLPFNSSPTFKKFNPYTASVFSPTVQPAESSISVIPSVPSLPRVSTPRTKKVIEIVNPHTKVRVGSPAIQK</sequence>
<name>A0AA91T166_CLALS</name>
<dbReference type="KEGG" id="clus:A9F13_10g00319"/>
<dbReference type="AlphaFoldDB" id="A0AA91T166"/>
<reference evidence="1 2" key="1">
    <citation type="submission" date="2017-04" db="EMBL/GenBank/DDBJ databases">
        <title>Draft genome of the yeast Clavispora lusitaniae type strain CBS 6936.</title>
        <authorList>
            <person name="Durrens P."/>
            <person name="Klopp C."/>
            <person name="Biteau N."/>
            <person name="Fitton-Ouhabi V."/>
            <person name="Dementhon K."/>
            <person name="Accoceberry I."/>
            <person name="Sherman D.J."/>
            <person name="Noel T."/>
        </authorList>
    </citation>
    <scope>NUCLEOTIDE SEQUENCE [LARGE SCALE GENOMIC DNA]</scope>
    <source>
        <strain evidence="1 2">CBS 6936</strain>
    </source>
</reference>
<dbReference type="EMBL" id="LYUB02000010">
    <property type="protein sequence ID" value="OVF07909.1"/>
    <property type="molecule type" value="Genomic_DNA"/>
</dbReference>